<dbReference type="Pfam" id="PF21269">
    <property type="entry name" value="TreT_GT1"/>
    <property type="match status" value="1"/>
</dbReference>
<organism evidence="9 10">
    <name type="scientific">Calderihabitans maritimus</name>
    <dbReference type="NCBI Taxonomy" id="1246530"/>
    <lineage>
        <taxon>Bacteria</taxon>
        <taxon>Bacillati</taxon>
        <taxon>Bacillota</taxon>
        <taxon>Clostridia</taxon>
        <taxon>Neomoorellales</taxon>
        <taxon>Calderihabitantaceae</taxon>
        <taxon>Calderihabitans</taxon>
    </lineage>
</organism>
<evidence type="ECO:0000259" key="7">
    <source>
        <dbReference type="Pfam" id="PF00534"/>
    </source>
</evidence>
<evidence type="ECO:0000256" key="4">
    <source>
        <dbReference type="ARBA" id="ARBA00022676"/>
    </source>
</evidence>
<comment type="caution">
    <text evidence="9">The sequence shown here is derived from an EMBL/GenBank/DDBJ whole genome shotgun (WGS) entry which is preliminary data.</text>
</comment>
<proteinExistence type="inferred from homology"/>
<evidence type="ECO:0000256" key="2">
    <source>
        <dbReference type="ARBA" id="ARBA00011738"/>
    </source>
</evidence>
<name>A0A1Z5HRD3_9FIRM</name>
<keyword evidence="4" id="KW-0328">Glycosyltransferase</keyword>
<dbReference type="PANTHER" id="PTHR47779">
    <property type="entry name" value="SYNTHASE (CCG-9), PUTATIVE (AFU_ORTHOLOGUE AFUA_3G12100)-RELATED"/>
    <property type="match status" value="1"/>
</dbReference>
<feature type="domain" description="Glycosyl transferase family 1" evidence="7">
    <location>
        <begin position="209"/>
        <end position="378"/>
    </location>
</feature>
<dbReference type="InterPro" id="IPR001296">
    <property type="entry name" value="Glyco_trans_1"/>
</dbReference>
<evidence type="ECO:0000313" key="10">
    <source>
        <dbReference type="Proteomes" id="UP000197032"/>
    </source>
</evidence>
<dbReference type="GO" id="GO:0006006">
    <property type="term" value="P:glucose metabolic process"/>
    <property type="evidence" value="ECO:0007669"/>
    <property type="project" value="UniProtKB-KW"/>
</dbReference>
<evidence type="ECO:0000256" key="3">
    <source>
        <dbReference type="ARBA" id="ARBA00022526"/>
    </source>
</evidence>
<protein>
    <submittedName>
        <fullName evidence="9">Group 1 glycosyl transferase</fullName>
    </submittedName>
</protein>
<dbReference type="InterPro" id="IPR049438">
    <property type="entry name" value="TreT_GT1"/>
</dbReference>
<dbReference type="GO" id="GO:0016757">
    <property type="term" value="F:glycosyltransferase activity"/>
    <property type="evidence" value="ECO:0007669"/>
    <property type="project" value="UniProtKB-KW"/>
</dbReference>
<evidence type="ECO:0000256" key="1">
    <source>
        <dbReference type="ARBA" id="ARBA00009481"/>
    </source>
</evidence>
<keyword evidence="3" id="KW-0313">Glucose metabolism</keyword>
<dbReference type="Gene3D" id="3.40.50.2000">
    <property type="entry name" value="Glycogen Phosphorylase B"/>
    <property type="match status" value="2"/>
</dbReference>
<evidence type="ECO:0000256" key="5">
    <source>
        <dbReference type="ARBA" id="ARBA00022679"/>
    </source>
</evidence>
<dbReference type="EMBL" id="BDGJ01000051">
    <property type="protein sequence ID" value="GAW92086.1"/>
    <property type="molecule type" value="Genomic_DNA"/>
</dbReference>
<dbReference type="InterPro" id="IPR052078">
    <property type="entry name" value="Trehalose_Metab_GTase"/>
</dbReference>
<dbReference type="Pfam" id="PF00534">
    <property type="entry name" value="Glycos_transf_1"/>
    <property type="match status" value="1"/>
</dbReference>
<dbReference type="Proteomes" id="UP000197032">
    <property type="component" value="Unassembled WGS sequence"/>
</dbReference>
<keyword evidence="6" id="KW-0119">Carbohydrate metabolism</keyword>
<gene>
    <name evidence="9" type="ORF">KKC1_12450</name>
</gene>
<dbReference type="AlphaFoldDB" id="A0A1Z5HRD3"/>
<accession>A0A1Z5HRD3</accession>
<sequence>MMAPMFLEKYEELVETEVIEEIKTLAGELKGVSLQHINSTAVGGGVAEILKTLVPLMEEVGLNVQWTVMEGDEEFFQVTKTFHNAFHGQPVNITQEMFEIYREVNRRNFRLIDPDVDFVIIHDQQPLGLVQAREGNQGRWIWYCHIDPTGVLEKLWNFMRPLAARFDAAIYHLPEYVKGVARREYVMPPAIDPLSEKNRPVTEEEKKAVLKKLGIDEDKPIILQVSRFDRLKDPVGVIEVYRLVKRNYSCQLVLAGGEASDDPEGIQVLREVLKTAGDDPDIHVLALDPKSDLEINVLQQSAAVVVQKSVREGFGLTATEALWKGRPVVTTGVGGLGRQVIHGKTGLVTTTTEDMASAVERLLADRAYAAILGAAGKEHVRSNFILPVYLRSWLRLLRDLHRQGEG</sequence>
<keyword evidence="10" id="KW-1185">Reference proteome</keyword>
<dbReference type="PANTHER" id="PTHR47779:SF1">
    <property type="entry name" value="SYNTHASE (CCG-9), PUTATIVE (AFU_ORTHOLOGUE AFUA_3G12100)-RELATED"/>
    <property type="match status" value="1"/>
</dbReference>
<evidence type="ECO:0000313" key="9">
    <source>
        <dbReference type="EMBL" id="GAW92086.1"/>
    </source>
</evidence>
<reference evidence="10" key="1">
    <citation type="journal article" date="2017" name="Appl. Environ. Microbiol.">
        <title>Genomic Analysis of Calderihabitans maritimus KKC1, a Thermophilic, Hydrogenogenic, Carboxydotrophic Bacterium Isolated from Marine Sediment.</title>
        <authorList>
            <person name="Omae K."/>
            <person name="Yoneda Y."/>
            <person name="Fukuyama Y."/>
            <person name="Yoshida T."/>
            <person name="Sako Y."/>
        </authorList>
    </citation>
    <scope>NUCLEOTIDE SEQUENCE [LARGE SCALE GENOMIC DNA]</scope>
    <source>
        <strain evidence="10">KKC1</strain>
    </source>
</reference>
<evidence type="ECO:0000259" key="8">
    <source>
        <dbReference type="Pfam" id="PF21269"/>
    </source>
</evidence>
<feature type="domain" description="Trehalose synthase N-terminal" evidence="8">
    <location>
        <begin position="36"/>
        <end position="178"/>
    </location>
</feature>
<comment type="similarity">
    <text evidence="1">Belongs to the glycosyltransferase group 1 family. Glycosyltransferase 4 subfamily.</text>
</comment>
<keyword evidence="5 9" id="KW-0808">Transferase</keyword>
<evidence type="ECO:0000256" key="6">
    <source>
        <dbReference type="ARBA" id="ARBA00023277"/>
    </source>
</evidence>
<dbReference type="SUPFAM" id="SSF53756">
    <property type="entry name" value="UDP-Glycosyltransferase/glycogen phosphorylase"/>
    <property type="match status" value="1"/>
</dbReference>
<comment type="subunit">
    <text evidence="2">Homodimer.</text>
</comment>